<name>A0A429Y7J9_9BACI</name>
<keyword evidence="8 9" id="KW-0407">Ion channel</keyword>
<dbReference type="PANTHER" id="PTHR30266">
    <property type="entry name" value="MECHANOSENSITIVE CHANNEL MSCL"/>
    <property type="match status" value="1"/>
</dbReference>
<comment type="similarity">
    <text evidence="9">Belongs to the MscL family.</text>
</comment>
<dbReference type="NCBIfam" id="TIGR00220">
    <property type="entry name" value="mscL"/>
    <property type="match status" value="1"/>
</dbReference>
<reference evidence="10" key="1">
    <citation type="submission" date="2018-12" db="EMBL/GenBank/DDBJ databases">
        <authorList>
            <person name="Sun L."/>
            <person name="Chen Z."/>
        </authorList>
    </citation>
    <scope>NUCLEOTIDE SEQUENCE [LARGE SCALE GENOMIC DNA]</scope>
    <source>
        <strain evidence="10">3-2-2</strain>
    </source>
</reference>
<evidence type="ECO:0000256" key="8">
    <source>
        <dbReference type="ARBA" id="ARBA00023303"/>
    </source>
</evidence>
<dbReference type="GO" id="GO:0005886">
    <property type="term" value="C:plasma membrane"/>
    <property type="evidence" value="ECO:0007669"/>
    <property type="project" value="UniProtKB-SubCell"/>
</dbReference>
<comment type="subunit">
    <text evidence="9">Homopentamer.</text>
</comment>
<keyword evidence="7 9" id="KW-0472">Membrane</keyword>
<dbReference type="EMBL" id="QYTV02000001">
    <property type="protein sequence ID" value="RST77406.1"/>
    <property type="molecule type" value="Genomic_DNA"/>
</dbReference>
<dbReference type="NCBIfam" id="NF010560">
    <property type="entry name" value="PRK13955.1"/>
    <property type="match status" value="1"/>
</dbReference>
<dbReference type="PRINTS" id="PR01264">
    <property type="entry name" value="MECHCHANNEL"/>
</dbReference>
<dbReference type="SUPFAM" id="SSF81330">
    <property type="entry name" value="Gated mechanosensitive channel"/>
    <property type="match status" value="1"/>
</dbReference>
<dbReference type="GO" id="GO:0008381">
    <property type="term" value="F:mechanosensitive monoatomic ion channel activity"/>
    <property type="evidence" value="ECO:0007669"/>
    <property type="project" value="UniProtKB-UniRule"/>
</dbReference>
<accession>A0A429Y7J9</accession>
<keyword evidence="2 9" id="KW-0813">Transport</keyword>
<keyword evidence="4 9" id="KW-0812">Transmembrane</keyword>
<feature type="transmembrane region" description="Helical" evidence="9">
    <location>
        <begin position="6"/>
        <end position="27"/>
    </location>
</feature>
<dbReference type="Proteomes" id="UP000287156">
    <property type="component" value="Unassembled WGS sequence"/>
</dbReference>
<protein>
    <recommendedName>
        <fullName evidence="9">Large-conductance mechanosensitive channel</fullName>
    </recommendedName>
</protein>
<comment type="caution">
    <text evidence="10">The sequence shown here is derived from an EMBL/GenBank/DDBJ whole genome shotgun (WGS) entry which is preliminary data.</text>
</comment>
<keyword evidence="3 9" id="KW-1003">Cell membrane</keyword>
<feature type="transmembrane region" description="Helical" evidence="9">
    <location>
        <begin position="64"/>
        <end position="91"/>
    </location>
</feature>
<dbReference type="Gene3D" id="1.10.1200.120">
    <property type="entry name" value="Large-conductance mechanosensitive channel, MscL, domain 1"/>
    <property type="match status" value="1"/>
</dbReference>
<dbReference type="OrthoDB" id="9810350at2"/>
<evidence type="ECO:0000256" key="1">
    <source>
        <dbReference type="ARBA" id="ARBA00004141"/>
    </source>
</evidence>
<keyword evidence="6 9" id="KW-0406">Ion transport</keyword>
<evidence type="ECO:0000256" key="3">
    <source>
        <dbReference type="ARBA" id="ARBA00022475"/>
    </source>
</evidence>
<evidence type="ECO:0000313" key="10">
    <source>
        <dbReference type="EMBL" id="RST77406.1"/>
    </source>
</evidence>
<keyword evidence="11" id="KW-1185">Reference proteome</keyword>
<dbReference type="InterPro" id="IPR036019">
    <property type="entry name" value="MscL_channel"/>
</dbReference>
<dbReference type="Pfam" id="PF01741">
    <property type="entry name" value="MscL"/>
    <property type="match status" value="1"/>
</dbReference>
<evidence type="ECO:0000256" key="6">
    <source>
        <dbReference type="ARBA" id="ARBA00023065"/>
    </source>
</evidence>
<evidence type="ECO:0000256" key="5">
    <source>
        <dbReference type="ARBA" id="ARBA00022989"/>
    </source>
</evidence>
<evidence type="ECO:0000256" key="2">
    <source>
        <dbReference type="ARBA" id="ARBA00022448"/>
    </source>
</evidence>
<evidence type="ECO:0000256" key="7">
    <source>
        <dbReference type="ARBA" id="ARBA00023136"/>
    </source>
</evidence>
<comment type="subcellular location">
    <subcellularLocation>
        <location evidence="9">Cell membrane</location>
        <topology evidence="9">Multi-pass membrane protein</topology>
    </subcellularLocation>
    <subcellularLocation>
        <location evidence="1">Membrane</location>
        <topology evidence="1">Multi-pass membrane protein</topology>
    </subcellularLocation>
</comment>
<dbReference type="AlphaFoldDB" id="A0A429Y7J9"/>
<dbReference type="HAMAP" id="MF_00115">
    <property type="entry name" value="MscL"/>
    <property type="match status" value="1"/>
</dbReference>
<evidence type="ECO:0000256" key="9">
    <source>
        <dbReference type="HAMAP-Rule" id="MF_00115"/>
    </source>
</evidence>
<comment type="function">
    <text evidence="9">Channel that opens in response to stretch forces in the membrane lipid bilayer. May participate in the regulation of osmotic pressure changes within the cell.</text>
</comment>
<proteinExistence type="inferred from homology"/>
<evidence type="ECO:0000256" key="4">
    <source>
        <dbReference type="ARBA" id="ARBA00022692"/>
    </source>
</evidence>
<evidence type="ECO:0000313" key="11">
    <source>
        <dbReference type="Proteomes" id="UP000287156"/>
    </source>
</evidence>
<gene>
    <name evidence="9 10" type="primary">mscL</name>
    <name evidence="10" type="ORF">D4T97_002660</name>
</gene>
<dbReference type="InterPro" id="IPR001185">
    <property type="entry name" value="MS_channel"/>
</dbReference>
<dbReference type="RefSeq" id="WP_126047368.1">
    <property type="nucleotide sequence ID" value="NZ_QYTV02000001.1"/>
</dbReference>
<dbReference type="NCBIfam" id="NF001843">
    <property type="entry name" value="PRK00567.1-4"/>
    <property type="match status" value="1"/>
</dbReference>
<organism evidence="10 11">
    <name type="scientific">Siminovitchia acidinfaciens</name>
    <dbReference type="NCBI Taxonomy" id="2321395"/>
    <lineage>
        <taxon>Bacteria</taxon>
        <taxon>Bacillati</taxon>
        <taxon>Bacillota</taxon>
        <taxon>Bacilli</taxon>
        <taxon>Bacillales</taxon>
        <taxon>Bacillaceae</taxon>
        <taxon>Siminovitchia</taxon>
    </lineage>
</organism>
<dbReference type="InterPro" id="IPR037673">
    <property type="entry name" value="MSC/AndL"/>
</dbReference>
<dbReference type="PANTHER" id="PTHR30266:SF2">
    <property type="entry name" value="LARGE-CONDUCTANCE MECHANOSENSITIVE CHANNEL"/>
    <property type="match status" value="1"/>
</dbReference>
<sequence length="132" mass="15024">MWEDFKKFAIQGNVLDLAVAVVIGAAFGKIVSSLVDNIIMPFVGVLLGGYSFEKLSVKFGDAVIGYGMFIQSIVDFFIISMAIFMFIRLLVKLKIQKEEEKTEEEPEVDPQIELLAEIRDLLKDERRMRETE</sequence>
<keyword evidence="5 9" id="KW-1133">Transmembrane helix</keyword>